<name>A0A2G1WGL5_9EURY</name>
<dbReference type="AlphaFoldDB" id="A0A2G1WGL5"/>
<dbReference type="EMBL" id="NHOA01000117">
    <property type="protein sequence ID" value="PHQ38148.1"/>
    <property type="molecule type" value="Genomic_DNA"/>
</dbReference>
<protein>
    <submittedName>
        <fullName evidence="1">Uncharacterized protein</fullName>
    </submittedName>
</protein>
<comment type="caution">
    <text evidence="1">The sequence shown here is derived from an EMBL/GenBank/DDBJ whole genome shotgun (WGS) entry which is preliminary data.</text>
</comment>
<gene>
    <name evidence="1" type="ORF">DJ69_13315</name>
</gene>
<sequence length="230" mass="24729">MVSASDLTRGAATATRVVPDQGLAYTTLGAPVNIDRILEAVTEHVADARGLDLTVIIDDVEPLLAEHGPDAVKELLEGVHVRVTDCQSRVVVGCSFRERTAASLGEVFDPVTDIERIDHSVAGALDALRGDDPTTFGYVRRHWTEAREGIERCDRNYPQAKQVHAVLSDPETTPRTLGMTLSGLVSLGVLDTWSETVGPTRYDLTAYEPARLWAVGATLAVDGDGGSHED</sequence>
<organism evidence="1 2">
    <name type="scientific">Halorubrum persicum</name>
    <dbReference type="NCBI Taxonomy" id="1383844"/>
    <lineage>
        <taxon>Archaea</taxon>
        <taxon>Methanobacteriati</taxon>
        <taxon>Methanobacteriota</taxon>
        <taxon>Stenosarchaea group</taxon>
        <taxon>Halobacteria</taxon>
        <taxon>Halobacteriales</taxon>
        <taxon>Haloferacaceae</taxon>
        <taxon>Halorubrum</taxon>
    </lineage>
</organism>
<keyword evidence="2" id="KW-1185">Reference proteome</keyword>
<accession>A0A2G1WGL5</accession>
<evidence type="ECO:0000313" key="2">
    <source>
        <dbReference type="Proteomes" id="UP000222824"/>
    </source>
</evidence>
<evidence type="ECO:0000313" key="1">
    <source>
        <dbReference type="EMBL" id="PHQ38148.1"/>
    </source>
</evidence>
<dbReference type="OrthoDB" id="312711at2157"/>
<reference evidence="1 2" key="1">
    <citation type="journal article" date="2014" name="Front. Microbiol.">
        <title>Population and genomic analysis of the genus Halorubrum.</title>
        <authorList>
            <person name="Fullmer M.S."/>
            <person name="Soucy S.M."/>
            <person name="Swithers K.S."/>
            <person name="Makkay A.M."/>
            <person name="Wheeler R."/>
            <person name="Ventosa A."/>
            <person name="Gogarten J.P."/>
            <person name="Papke R.T."/>
        </authorList>
    </citation>
    <scope>NUCLEOTIDE SEQUENCE [LARGE SCALE GENOMIC DNA]</scope>
    <source>
        <strain evidence="1 2">C49</strain>
    </source>
</reference>
<dbReference type="Proteomes" id="UP000222824">
    <property type="component" value="Unassembled WGS sequence"/>
</dbReference>
<proteinExistence type="predicted"/>